<dbReference type="EMBL" id="FWWW01000052">
    <property type="protein sequence ID" value="SMB89492.1"/>
    <property type="molecule type" value="Genomic_DNA"/>
</dbReference>
<gene>
    <name evidence="1" type="ORF">SAMN00120144_0935</name>
</gene>
<dbReference type="AlphaFoldDB" id="A0A1W1V824"/>
<name>A0A1W1V824_9BACT</name>
<reference evidence="1" key="1">
    <citation type="submission" date="2017-04" db="EMBL/GenBank/DDBJ databases">
        <authorList>
            <person name="Afonso C.L."/>
            <person name="Miller P.J."/>
            <person name="Scott M.A."/>
            <person name="Spackman E."/>
            <person name="Goraichik I."/>
            <person name="Dimitrov K.M."/>
            <person name="Suarez D.L."/>
            <person name="Swayne D.E."/>
        </authorList>
    </citation>
    <scope>NUCLEOTIDE SEQUENCE [LARGE SCALE GENOMIC DNA]</scope>
    <source>
        <strain evidence="1">DSM 11622</strain>
    </source>
</reference>
<sequence>MLYMLDLTYMFMISNCFKYKERLYTKTIDFIALSYLAYLF</sequence>
<organism evidence="1 2">
    <name type="scientific">Hymenobacter roseosalivarius DSM 11622</name>
    <dbReference type="NCBI Taxonomy" id="645990"/>
    <lineage>
        <taxon>Bacteria</taxon>
        <taxon>Pseudomonadati</taxon>
        <taxon>Bacteroidota</taxon>
        <taxon>Cytophagia</taxon>
        <taxon>Cytophagales</taxon>
        <taxon>Hymenobacteraceae</taxon>
        <taxon>Hymenobacter</taxon>
    </lineage>
</organism>
<proteinExistence type="predicted"/>
<evidence type="ECO:0000313" key="2">
    <source>
        <dbReference type="Proteomes" id="UP000192266"/>
    </source>
</evidence>
<accession>A0A1W1V824</accession>
<dbReference type="Proteomes" id="UP000192266">
    <property type="component" value="Unassembled WGS sequence"/>
</dbReference>
<protein>
    <submittedName>
        <fullName evidence="1">Uncharacterized protein</fullName>
    </submittedName>
</protein>
<keyword evidence="2" id="KW-1185">Reference proteome</keyword>
<evidence type="ECO:0000313" key="1">
    <source>
        <dbReference type="EMBL" id="SMB89492.1"/>
    </source>
</evidence>